<proteinExistence type="inferred from homology"/>
<dbReference type="InterPro" id="IPR039369">
    <property type="entry name" value="LacA-like"/>
</dbReference>
<dbReference type="InterPro" id="IPR011004">
    <property type="entry name" value="Trimer_LpxA-like_sf"/>
</dbReference>
<dbReference type="EMBL" id="LS483476">
    <property type="protein sequence ID" value="SQI60727.1"/>
    <property type="molecule type" value="Genomic_DNA"/>
</dbReference>
<dbReference type="SUPFAM" id="SSF51161">
    <property type="entry name" value="Trimeric LpxA-like enzymes"/>
    <property type="match status" value="1"/>
</dbReference>
<dbReference type="Pfam" id="PF12464">
    <property type="entry name" value="Mac"/>
    <property type="match status" value="1"/>
</dbReference>
<keyword evidence="4 5" id="KW-0012">Acyltransferase</keyword>
<dbReference type="SMART" id="SM01266">
    <property type="entry name" value="Mac"/>
    <property type="match status" value="1"/>
</dbReference>
<evidence type="ECO:0000259" key="6">
    <source>
        <dbReference type="SMART" id="SM01266"/>
    </source>
</evidence>
<dbReference type="PANTHER" id="PTHR43017">
    <property type="entry name" value="GALACTOSIDE O-ACETYLTRANSFERASE"/>
    <property type="match status" value="1"/>
</dbReference>
<dbReference type="Pfam" id="PF00132">
    <property type="entry name" value="Hexapep"/>
    <property type="match status" value="1"/>
</dbReference>
<dbReference type="STRING" id="1348624.GCA_001591545_01944"/>
<feature type="domain" description="Maltose/galactoside acetyltransferase" evidence="6">
    <location>
        <begin position="4"/>
        <end position="58"/>
    </location>
</feature>
<dbReference type="CDD" id="cd03357">
    <property type="entry name" value="LbH_MAT_GAT"/>
    <property type="match status" value="1"/>
</dbReference>
<keyword evidence="8" id="KW-1185">Reference proteome</keyword>
<dbReference type="Proteomes" id="UP000249134">
    <property type="component" value="Chromosome 1"/>
</dbReference>
<dbReference type="Pfam" id="PF14602">
    <property type="entry name" value="Hexapep_2"/>
    <property type="match status" value="1"/>
</dbReference>
<dbReference type="GO" id="GO:0008870">
    <property type="term" value="F:galactoside O-acetyltransferase activity"/>
    <property type="evidence" value="ECO:0007669"/>
    <property type="project" value="TreeGrafter"/>
</dbReference>
<evidence type="ECO:0000256" key="4">
    <source>
        <dbReference type="ARBA" id="ARBA00023315"/>
    </source>
</evidence>
<dbReference type="KEGG" id="blen:NCTC4824_02896"/>
<organism evidence="7 8">
    <name type="scientific">Lederbergia lenta</name>
    <name type="common">Bacillus lentus</name>
    <dbReference type="NCBI Taxonomy" id="1467"/>
    <lineage>
        <taxon>Bacteria</taxon>
        <taxon>Bacillati</taxon>
        <taxon>Bacillota</taxon>
        <taxon>Bacilli</taxon>
        <taxon>Bacillales</taxon>
        <taxon>Bacillaceae</taxon>
        <taxon>Lederbergia</taxon>
    </lineage>
</organism>
<name>A0A2X4W7T5_LEDLE</name>
<evidence type="ECO:0000313" key="8">
    <source>
        <dbReference type="Proteomes" id="UP000249134"/>
    </source>
</evidence>
<gene>
    <name evidence="7" type="primary">lacA</name>
    <name evidence="7" type="ORF">NCTC4824_02896</name>
</gene>
<protein>
    <recommendedName>
        <fullName evidence="5">Acetyltransferase</fullName>
        <ecNumber evidence="5">2.3.1.-</ecNumber>
    </recommendedName>
</protein>
<evidence type="ECO:0000256" key="2">
    <source>
        <dbReference type="ARBA" id="ARBA00022679"/>
    </source>
</evidence>
<accession>A0A2X4W7T5</accession>
<dbReference type="FunFam" id="2.160.10.10:FF:000025">
    <property type="entry name" value="Hexapeptide-repeat containing-acetyltransferase"/>
    <property type="match status" value="1"/>
</dbReference>
<dbReference type="PANTHER" id="PTHR43017:SF1">
    <property type="entry name" value="ACETYLTRANSFERASE YJL218W-RELATED"/>
    <property type="match status" value="1"/>
</dbReference>
<dbReference type="RefSeq" id="WP_066140328.1">
    <property type="nucleotide sequence ID" value="NZ_CBCSGM010000001.1"/>
</dbReference>
<dbReference type="AlphaFoldDB" id="A0A2X4W7T5"/>
<dbReference type="EC" id="2.3.1.-" evidence="5"/>
<evidence type="ECO:0000256" key="5">
    <source>
        <dbReference type="RuleBase" id="RU367021"/>
    </source>
</evidence>
<keyword evidence="3" id="KW-0677">Repeat</keyword>
<evidence type="ECO:0000313" key="7">
    <source>
        <dbReference type="EMBL" id="SQI60727.1"/>
    </source>
</evidence>
<keyword evidence="2 5" id="KW-0808">Transferase</keyword>
<sequence length="212" mass="23866">MREEEKIFNGILFSPGEPELKTIKLRSHNLCSEYNRTFEDETEKRQAIISNIFHRIGENGRLQGPIYVHYGKHTEIGDYFFANFNLTIQDDARVVIGDHCNFGPNVTIVTPVHPMLPDERRAIMDKDGVPKHMCYAKPVKIGNDCWFGANVVVCPGVTIGDNCVIGAGSVVVKDIPSNSFAAGNPCRVIREITERESMIHKPEILDDNRIIE</sequence>
<evidence type="ECO:0000256" key="1">
    <source>
        <dbReference type="ARBA" id="ARBA00007274"/>
    </source>
</evidence>
<dbReference type="InterPro" id="IPR001451">
    <property type="entry name" value="Hexapep"/>
</dbReference>
<reference evidence="7 8" key="1">
    <citation type="submission" date="2018-06" db="EMBL/GenBank/DDBJ databases">
        <authorList>
            <consortium name="Pathogen Informatics"/>
            <person name="Doyle S."/>
        </authorList>
    </citation>
    <scope>NUCLEOTIDE SEQUENCE [LARGE SCALE GENOMIC DNA]</scope>
    <source>
        <strain evidence="7 8">NCTC4824</strain>
    </source>
</reference>
<dbReference type="Gene3D" id="2.160.10.10">
    <property type="entry name" value="Hexapeptide repeat proteins"/>
    <property type="match status" value="1"/>
</dbReference>
<dbReference type="InterPro" id="IPR024688">
    <property type="entry name" value="Mac_dom"/>
</dbReference>
<evidence type="ECO:0000256" key="3">
    <source>
        <dbReference type="ARBA" id="ARBA00022737"/>
    </source>
</evidence>
<comment type="similarity">
    <text evidence="1 5">Belongs to the transferase hexapeptide repeat family.</text>
</comment>